<dbReference type="Proteomes" id="UP000315439">
    <property type="component" value="Unassembled WGS sequence"/>
</dbReference>
<dbReference type="OrthoDB" id="8777739at2"/>
<comment type="caution">
    <text evidence="1">The sequence shown here is derived from an EMBL/GenBank/DDBJ whole genome shotgun (WGS) entry which is preliminary data.</text>
</comment>
<protein>
    <submittedName>
        <fullName evidence="1">Uncharacterized protein</fullName>
    </submittedName>
</protein>
<evidence type="ECO:0000313" key="1">
    <source>
        <dbReference type="EMBL" id="TQV86340.1"/>
    </source>
</evidence>
<dbReference type="RefSeq" id="WP_142932263.1">
    <property type="nucleotide sequence ID" value="NZ_ML660166.1"/>
</dbReference>
<dbReference type="EMBL" id="VIKS01000010">
    <property type="protein sequence ID" value="TQV86340.1"/>
    <property type="molecule type" value="Genomic_DNA"/>
</dbReference>
<dbReference type="AlphaFoldDB" id="A0A545UA52"/>
<gene>
    <name evidence="1" type="ORF">FLL46_15560</name>
</gene>
<accession>A0A545UA52</accession>
<sequence length="133" mass="14989">MISQIIKCDGCKNSGELRIGQSYSEKKVVWYKSFRCASCGQAYEVDGDDTPEELRNLLLDEEGVHSVVLMDKKKRTFSIKVLRNTLGLSMEEVKDMLAKKDEVLFEGTSTEAKFIENCLAKNGIESIIQSNSR</sequence>
<name>A0A545UA52_9GAMM</name>
<proteinExistence type="predicted"/>
<keyword evidence="2" id="KW-1185">Reference proteome</keyword>
<organism evidence="1 2">
    <name type="scientific">Aliikangiella coralliicola</name>
    <dbReference type="NCBI Taxonomy" id="2592383"/>
    <lineage>
        <taxon>Bacteria</taxon>
        <taxon>Pseudomonadati</taxon>
        <taxon>Pseudomonadota</taxon>
        <taxon>Gammaproteobacteria</taxon>
        <taxon>Oceanospirillales</taxon>
        <taxon>Pleioneaceae</taxon>
        <taxon>Aliikangiella</taxon>
    </lineage>
</organism>
<reference evidence="1 2" key="1">
    <citation type="submission" date="2019-07" db="EMBL/GenBank/DDBJ databases">
        <title>Draft genome for Aliikangiella sp. M105.</title>
        <authorList>
            <person name="Wang G."/>
        </authorList>
    </citation>
    <scope>NUCLEOTIDE SEQUENCE [LARGE SCALE GENOMIC DNA]</scope>
    <source>
        <strain evidence="1 2">M105</strain>
    </source>
</reference>
<evidence type="ECO:0000313" key="2">
    <source>
        <dbReference type="Proteomes" id="UP000315439"/>
    </source>
</evidence>